<evidence type="ECO:0000256" key="1">
    <source>
        <dbReference type="ARBA" id="ARBA00009437"/>
    </source>
</evidence>
<feature type="domain" description="HTH lysR-type" evidence="6">
    <location>
        <begin position="1"/>
        <end position="58"/>
    </location>
</feature>
<evidence type="ECO:0000313" key="9">
    <source>
        <dbReference type="Proteomes" id="UP000092565"/>
    </source>
</evidence>
<organism evidence="7 9">
    <name type="scientific">Phaeobacter gallaeciensis</name>
    <dbReference type="NCBI Taxonomy" id="60890"/>
    <lineage>
        <taxon>Bacteria</taxon>
        <taxon>Pseudomonadati</taxon>
        <taxon>Pseudomonadota</taxon>
        <taxon>Alphaproteobacteria</taxon>
        <taxon>Rhodobacterales</taxon>
        <taxon>Roseobacteraceae</taxon>
        <taxon>Phaeobacter</taxon>
    </lineage>
</organism>
<dbReference type="Pfam" id="PF00126">
    <property type="entry name" value="HTH_1"/>
    <property type="match status" value="1"/>
</dbReference>
<dbReference type="Pfam" id="PF03466">
    <property type="entry name" value="LysR_substrate"/>
    <property type="match status" value="1"/>
</dbReference>
<dbReference type="PATRIC" id="fig|60890.4.peg.1467"/>
<dbReference type="InterPro" id="IPR036390">
    <property type="entry name" value="WH_DNA-bd_sf"/>
</dbReference>
<evidence type="ECO:0000313" key="7">
    <source>
        <dbReference type="EMBL" id="ANP36409.1"/>
    </source>
</evidence>
<dbReference type="FunFam" id="1.10.10.10:FF:000001">
    <property type="entry name" value="LysR family transcriptional regulator"/>
    <property type="match status" value="1"/>
</dbReference>
<evidence type="ECO:0000313" key="8">
    <source>
        <dbReference type="EMBL" id="MDE4167848.1"/>
    </source>
</evidence>
<dbReference type="SUPFAM" id="SSF53850">
    <property type="entry name" value="Periplasmic binding protein-like II"/>
    <property type="match status" value="1"/>
</dbReference>
<gene>
    <name evidence="7" type="ORF">JL2886_01492</name>
    <name evidence="8" type="ORF">PXK24_19305</name>
</gene>
<evidence type="ECO:0000256" key="3">
    <source>
        <dbReference type="ARBA" id="ARBA00023125"/>
    </source>
</evidence>
<keyword evidence="9" id="KW-1185">Reference proteome</keyword>
<reference evidence="8 10" key="2">
    <citation type="submission" date="2023-02" db="EMBL/GenBank/DDBJ databases">
        <title>Population genomics of bacteria associated with diatom.</title>
        <authorList>
            <person name="Xie J."/>
            <person name="Wang H."/>
        </authorList>
    </citation>
    <scope>NUCLEOTIDE SEQUENCE [LARGE SCALE GENOMIC DNA]</scope>
    <source>
        <strain evidence="8 10">PT47_8</strain>
    </source>
</reference>
<dbReference type="Proteomes" id="UP000092565">
    <property type="component" value="Chromosome"/>
</dbReference>
<name>A0A1B0ZQF3_9RHOB</name>
<keyword evidence="4" id="KW-0010">Activator</keyword>
<evidence type="ECO:0000256" key="4">
    <source>
        <dbReference type="ARBA" id="ARBA00023159"/>
    </source>
</evidence>
<dbReference type="PRINTS" id="PR00039">
    <property type="entry name" value="HTHLYSR"/>
</dbReference>
<dbReference type="AlphaFoldDB" id="A0A1B0ZQF3"/>
<dbReference type="PROSITE" id="PS50931">
    <property type="entry name" value="HTH_LYSR"/>
    <property type="match status" value="1"/>
</dbReference>
<protein>
    <submittedName>
        <fullName evidence="8">LysR family transcriptional regulator</fullName>
    </submittedName>
</protein>
<keyword evidence="5" id="KW-0804">Transcription</keyword>
<dbReference type="PANTHER" id="PTHR30293">
    <property type="entry name" value="TRANSCRIPTIONAL REGULATORY PROTEIN NAC-RELATED"/>
    <property type="match status" value="1"/>
</dbReference>
<reference evidence="7 9" key="1">
    <citation type="submission" date="2016-04" db="EMBL/GenBank/DDBJ databases">
        <authorList>
            <person name="Evans L.H."/>
            <person name="Alamgir A."/>
            <person name="Owens N."/>
            <person name="Weber N.D."/>
            <person name="Virtaneva K."/>
            <person name="Barbian K."/>
            <person name="Babar A."/>
            <person name="Rosenke K."/>
        </authorList>
    </citation>
    <scope>NUCLEOTIDE SEQUENCE [LARGE SCALE GENOMIC DNA]</scope>
    <source>
        <strain evidence="7 9">JL2886</strain>
    </source>
</reference>
<comment type="similarity">
    <text evidence="1">Belongs to the LysR transcriptional regulatory family.</text>
</comment>
<dbReference type="PANTHER" id="PTHR30293:SF0">
    <property type="entry name" value="NITROGEN ASSIMILATION REGULATORY PROTEIN NAC"/>
    <property type="match status" value="1"/>
</dbReference>
<sequence>MDLRQLRYFLAIVEEGSFTRAAQRVNVAQPALSLHVRNMEEALGTPLLLRAPQGVTATEAGELLARRARTLLMDLERTEEDLRSLGREPTGTVRLGLPGTISGILSVPLIARCRARYPKIKIVIAEAMSGFVREWLLDGGVDLAVLYAELREAGVRSEPLLDEELVMLAPPEHAGARPTPLDHLADIPLILPSGAHGLRAMLEEKLRAKGILVAPDIEVDSYSNIKRLVEQGYGCSVLPFHAVAQEAAAGRLSVSPFDAPGLWRRTYLAHTTARPLTRAASAVSEILTTVSAELIADGTWAGAQPIATKAADTNS</sequence>
<evidence type="ECO:0000313" key="10">
    <source>
        <dbReference type="Proteomes" id="UP001218364"/>
    </source>
</evidence>
<dbReference type="InterPro" id="IPR000847">
    <property type="entry name" value="LysR_HTH_N"/>
</dbReference>
<dbReference type="InterPro" id="IPR036388">
    <property type="entry name" value="WH-like_DNA-bd_sf"/>
</dbReference>
<dbReference type="GO" id="GO:0003700">
    <property type="term" value="F:DNA-binding transcription factor activity"/>
    <property type="evidence" value="ECO:0007669"/>
    <property type="project" value="InterPro"/>
</dbReference>
<dbReference type="Gene3D" id="1.10.10.10">
    <property type="entry name" value="Winged helix-like DNA-binding domain superfamily/Winged helix DNA-binding domain"/>
    <property type="match status" value="1"/>
</dbReference>
<dbReference type="EMBL" id="CP015124">
    <property type="protein sequence ID" value="ANP36409.1"/>
    <property type="molecule type" value="Genomic_DNA"/>
</dbReference>
<evidence type="ECO:0000256" key="2">
    <source>
        <dbReference type="ARBA" id="ARBA00023015"/>
    </source>
</evidence>
<evidence type="ECO:0000256" key="5">
    <source>
        <dbReference type="ARBA" id="ARBA00023163"/>
    </source>
</evidence>
<dbReference type="GO" id="GO:2000142">
    <property type="term" value="P:regulation of DNA-templated transcription initiation"/>
    <property type="evidence" value="ECO:0007669"/>
    <property type="project" value="TreeGrafter"/>
</dbReference>
<dbReference type="SUPFAM" id="SSF46785">
    <property type="entry name" value="Winged helix' DNA-binding domain"/>
    <property type="match status" value="1"/>
</dbReference>
<evidence type="ECO:0000259" key="6">
    <source>
        <dbReference type="PROSITE" id="PS50931"/>
    </source>
</evidence>
<dbReference type="RefSeq" id="WP_065271387.1">
    <property type="nucleotide sequence ID" value="NZ_CP015124.1"/>
</dbReference>
<keyword evidence="2" id="KW-0805">Transcription regulation</keyword>
<accession>A0A1B0ZQF3</accession>
<dbReference type="Gene3D" id="3.40.190.290">
    <property type="match status" value="1"/>
</dbReference>
<dbReference type="EMBL" id="JARCJK010000014">
    <property type="protein sequence ID" value="MDE4167848.1"/>
    <property type="molecule type" value="Genomic_DNA"/>
</dbReference>
<dbReference type="GO" id="GO:0003677">
    <property type="term" value="F:DNA binding"/>
    <property type="evidence" value="ECO:0007669"/>
    <property type="project" value="UniProtKB-KW"/>
</dbReference>
<dbReference type="InterPro" id="IPR005119">
    <property type="entry name" value="LysR_subst-bd"/>
</dbReference>
<proteinExistence type="inferred from homology"/>
<keyword evidence="3" id="KW-0238">DNA-binding</keyword>
<dbReference type="Proteomes" id="UP001218364">
    <property type="component" value="Unassembled WGS sequence"/>
</dbReference>